<dbReference type="InterPro" id="IPR050549">
    <property type="entry name" value="MFS_Trehalose_Transporter"/>
</dbReference>
<keyword evidence="2 9" id="KW-0813">Transport</keyword>
<keyword evidence="3" id="KW-1003">Cell membrane</keyword>
<evidence type="ECO:0000256" key="3">
    <source>
        <dbReference type="ARBA" id="ARBA00022475"/>
    </source>
</evidence>
<evidence type="ECO:0000313" key="13">
    <source>
        <dbReference type="Proteomes" id="UP001162162"/>
    </source>
</evidence>
<dbReference type="PRINTS" id="PR00171">
    <property type="entry name" value="SUGRTRNSPORT"/>
</dbReference>
<protein>
    <recommendedName>
        <fullName evidence="11">Major facilitator superfamily (MFS) profile domain-containing protein</fullName>
    </recommendedName>
</protein>
<comment type="similarity">
    <text evidence="9">Belongs to the major facilitator superfamily. Sugar transporter (TC 2.A.1.1) family.</text>
</comment>
<dbReference type="SUPFAM" id="SSF103473">
    <property type="entry name" value="MFS general substrate transporter"/>
    <property type="match status" value="1"/>
</dbReference>
<dbReference type="Proteomes" id="UP001162162">
    <property type="component" value="Unassembled WGS sequence"/>
</dbReference>
<dbReference type="InterPro" id="IPR005829">
    <property type="entry name" value="Sugar_transporter_CS"/>
</dbReference>
<feature type="transmembrane region" description="Helical" evidence="10">
    <location>
        <begin position="54"/>
        <end position="72"/>
    </location>
</feature>
<dbReference type="InterPro" id="IPR036259">
    <property type="entry name" value="MFS_trans_sf"/>
</dbReference>
<feature type="transmembrane region" description="Helical" evidence="10">
    <location>
        <begin position="12"/>
        <end position="34"/>
    </location>
</feature>
<evidence type="ECO:0000256" key="9">
    <source>
        <dbReference type="RuleBase" id="RU003346"/>
    </source>
</evidence>
<evidence type="ECO:0000256" key="8">
    <source>
        <dbReference type="ARBA" id="ARBA00023180"/>
    </source>
</evidence>
<evidence type="ECO:0000256" key="10">
    <source>
        <dbReference type="SAM" id="Phobius"/>
    </source>
</evidence>
<evidence type="ECO:0000256" key="1">
    <source>
        <dbReference type="ARBA" id="ARBA00004651"/>
    </source>
</evidence>
<dbReference type="NCBIfam" id="TIGR00879">
    <property type="entry name" value="SP"/>
    <property type="match status" value="1"/>
</dbReference>
<name>A0AAV8Z460_9CUCU</name>
<feature type="transmembrane region" description="Helical" evidence="10">
    <location>
        <begin position="283"/>
        <end position="307"/>
    </location>
</feature>
<comment type="subcellular location">
    <subcellularLocation>
        <location evidence="1">Cell membrane</location>
        <topology evidence="1">Multi-pass membrane protein</topology>
    </subcellularLocation>
</comment>
<organism evidence="12 13">
    <name type="scientific">Aromia moschata</name>
    <dbReference type="NCBI Taxonomy" id="1265417"/>
    <lineage>
        <taxon>Eukaryota</taxon>
        <taxon>Metazoa</taxon>
        <taxon>Ecdysozoa</taxon>
        <taxon>Arthropoda</taxon>
        <taxon>Hexapoda</taxon>
        <taxon>Insecta</taxon>
        <taxon>Pterygota</taxon>
        <taxon>Neoptera</taxon>
        <taxon>Endopterygota</taxon>
        <taxon>Coleoptera</taxon>
        <taxon>Polyphaga</taxon>
        <taxon>Cucujiformia</taxon>
        <taxon>Chrysomeloidea</taxon>
        <taxon>Cerambycidae</taxon>
        <taxon>Cerambycinae</taxon>
        <taxon>Callichromatini</taxon>
        <taxon>Aromia</taxon>
    </lineage>
</organism>
<accession>A0AAV8Z460</accession>
<proteinExistence type="inferred from homology"/>
<dbReference type="PANTHER" id="PTHR48021:SF47">
    <property type="entry name" value="GH17672P"/>
    <property type="match status" value="1"/>
</dbReference>
<dbReference type="GO" id="GO:0022857">
    <property type="term" value="F:transmembrane transporter activity"/>
    <property type="evidence" value="ECO:0007669"/>
    <property type="project" value="InterPro"/>
</dbReference>
<feature type="transmembrane region" description="Helical" evidence="10">
    <location>
        <begin position="142"/>
        <end position="162"/>
    </location>
</feature>
<evidence type="ECO:0000259" key="11">
    <source>
        <dbReference type="PROSITE" id="PS50850"/>
    </source>
</evidence>
<evidence type="ECO:0000256" key="4">
    <source>
        <dbReference type="ARBA" id="ARBA00022597"/>
    </source>
</evidence>
<feature type="transmembrane region" description="Helical" evidence="10">
    <location>
        <begin position="384"/>
        <end position="404"/>
    </location>
</feature>
<dbReference type="EMBL" id="JAPWTK010000020">
    <property type="protein sequence ID" value="KAJ8957931.1"/>
    <property type="molecule type" value="Genomic_DNA"/>
</dbReference>
<dbReference type="GO" id="GO:0005886">
    <property type="term" value="C:plasma membrane"/>
    <property type="evidence" value="ECO:0007669"/>
    <property type="project" value="UniProtKB-SubCell"/>
</dbReference>
<keyword evidence="8" id="KW-0325">Glycoprotein</keyword>
<sequence>MHLPKINVVYRAVFSGNLLIFACGTAVTWSISQLSKLADPETTPFKVAPTPEQLPWMTSLLTLGAAMGPFLFGYMADKFGKKPALLYLGAPFVACQPFLAFSANVEAFYVARFLLGLGLGGAFIVMPIYIGEISDKADRGALSTSMSCFACLGILFSCSLGPYVDIAVFNMVLALFPAVFLVAFYRFAPESPHFYVSINDLDSARSVLQQIRVGHETVEKELAEIQACVVDQSQLGMTDIFASKATIRALIISVGLLVFQQFSGINAVIFYSHQIFAQTGTELAPEICTIIVVAVQFLSSFLTPVVVDKFGRKIILLLSAMGMALSEIPLGVYCYLRTLHVDVTAVSLLPVVALAAFIFFFNVGFGPLPWALLSELFPASIKSIATASVSSLIWILAFFATKYFEVMVATVGIGQLFLFFAFCCLLASIFVIFCVVETKGKSLKEVQDLLNA</sequence>
<feature type="transmembrane region" description="Helical" evidence="10">
    <location>
        <begin position="416"/>
        <end position="436"/>
    </location>
</feature>
<keyword evidence="5 10" id="KW-0812">Transmembrane</keyword>
<keyword evidence="4" id="KW-0762">Sugar transport</keyword>
<dbReference type="PROSITE" id="PS50850">
    <property type="entry name" value="MFS"/>
    <property type="match status" value="1"/>
</dbReference>
<dbReference type="PANTHER" id="PTHR48021">
    <property type="match status" value="1"/>
</dbReference>
<evidence type="ECO:0000256" key="7">
    <source>
        <dbReference type="ARBA" id="ARBA00023136"/>
    </source>
</evidence>
<feature type="transmembrane region" description="Helical" evidence="10">
    <location>
        <begin position="314"/>
        <end position="336"/>
    </location>
</feature>
<evidence type="ECO:0000256" key="5">
    <source>
        <dbReference type="ARBA" id="ARBA00022692"/>
    </source>
</evidence>
<evidence type="ECO:0000313" key="12">
    <source>
        <dbReference type="EMBL" id="KAJ8957931.1"/>
    </source>
</evidence>
<feature type="transmembrane region" description="Helical" evidence="10">
    <location>
        <begin position="109"/>
        <end position="130"/>
    </location>
</feature>
<feature type="transmembrane region" description="Helical" evidence="10">
    <location>
        <begin position="84"/>
        <end position="103"/>
    </location>
</feature>
<feature type="transmembrane region" description="Helical" evidence="10">
    <location>
        <begin position="168"/>
        <end position="188"/>
    </location>
</feature>
<keyword evidence="7 10" id="KW-0472">Membrane</keyword>
<keyword evidence="6 10" id="KW-1133">Transmembrane helix</keyword>
<dbReference type="AlphaFoldDB" id="A0AAV8Z460"/>
<gene>
    <name evidence="12" type="ORF">NQ318_001928</name>
</gene>
<dbReference type="InterPro" id="IPR020846">
    <property type="entry name" value="MFS_dom"/>
</dbReference>
<reference evidence="12" key="1">
    <citation type="journal article" date="2023" name="Insect Mol. Biol.">
        <title>Genome sequencing provides insights into the evolution of gene families encoding plant cell wall-degrading enzymes in longhorned beetles.</title>
        <authorList>
            <person name="Shin N.R."/>
            <person name="Okamura Y."/>
            <person name="Kirsch R."/>
            <person name="Pauchet Y."/>
        </authorList>
    </citation>
    <scope>NUCLEOTIDE SEQUENCE</scope>
    <source>
        <strain evidence="12">AMC_N1</strain>
    </source>
</reference>
<feature type="domain" description="Major facilitator superfamily (MFS) profile" evidence="11">
    <location>
        <begin position="9"/>
        <end position="439"/>
    </location>
</feature>
<dbReference type="InterPro" id="IPR003663">
    <property type="entry name" value="Sugar/inositol_transpt"/>
</dbReference>
<keyword evidence="13" id="KW-1185">Reference proteome</keyword>
<dbReference type="PROSITE" id="PS51257">
    <property type="entry name" value="PROKAR_LIPOPROTEIN"/>
    <property type="match status" value="1"/>
</dbReference>
<dbReference type="Pfam" id="PF00083">
    <property type="entry name" value="Sugar_tr"/>
    <property type="match status" value="1"/>
</dbReference>
<evidence type="ECO:0000256" key="2">
    <source>
        <dbReference type="ARBA" id="ARBA00022448"/>
    </source>
</evidence>
<dbReference type="PROSITE" id="PS00217">
    <property type="entry name" value="SUGAR_TRANSPORT_2"/>
    <property type="match status" value="1"/>
</dbReference>
<feature type="transmembrane region" description="Helical" evidence="10">
    <location>
        <begin position="249"/>
        <end position="271"/>
    </location>
</feature>
<comment type="caution">
    <text evidence="12">The sequence shown here is derived from an EMBL/GenBank/DDBJ whole genome shotgun (WGS) entry which is preliminary data.</text>
</comment>
<dbReference type="FunFam" id="1.20.1250.20:FF:000218">
    <property type="entry name" value="facilitated trehalose transporter Tret1"/>
    <property type="match status" value="1"/>
</dbReference>
<dbReference type="Gene3D" id="1.20.1250.20">
    <property type="entry name" value="MFS general substrate transporter like domains"/>
    <property type="match status" value="1"/>
</dbReference>
<dbReference type="InterPro" id="IPR005828">
    <property type="entry name" value="MFS_sugar_transport-like"/>
</dbReference>
<feature type="transmembrane region" description="Helical" evidence="10">
    <location>
        <begin position="348"/>
        <end position="372"/>
    </location>
</feature>
<evidence type="ECO:0000256" key="6">
    <source>
        <dbReference type="ARBA" id="ARBA00022989"/>
    </source>
</evidence>